<keyword evidence="1" id="KW-1133">Transmembrane helix</keyword>
<protein>
    <recommendedName>
        <fullName evidence="4">DUF3352 domain-containing protein</fullName>
    </recommendedName>
</protein>
<evidence type="ECO:0000256" key="1">
    <source>
        <dbReference type="SAM" id="Phobius"/>
    </source>
</evidence>
<organism evidence="2 3">
    <name type="scientific">Candidatus Kuenenbacteria bacterium RIFCSPHIGHO2_02_FULL_39_13</name>
    <dbReference type="NCBI Taxonomy" id="1798561"/>
    <lineage>
        <taxon>Bacteria</taxon>
        <taxon>Candidatus Kueneniibacteriota</taxon>
    </lineage>
</organism>
<proteinExistence type="predicted"/>
<keyword evidence="1" id="KW-0472">Membrane</keyword>
<evidence type="ECO:0000313" key="2">
    <source>
        <dbReference type="EMBL" id="OGG87035.1"/>
    </source>
</evidence>
<accession>A0A1F6FMF9</accession>
<evidence type="ECO:0008006" key="4">
    <source>
        <dbReference type="Google" id="ProtNLM"/>
    </source>
</evidence>
<dbReference type="EMBL" id="MFMW01000023">
    <property type="protein sequence ID" value="OGG87035.1"/>
    <property type="molecule type" value="Genomic_DNA"/>
</dbReference>
<comment type="caution">
    <text evidence="2">The sequence shown here is derived from an EMBL/GenBank/DDBJ whole genome shotgun (WGS) entry which is preliminary data.</text>
</comment>
<gene>
    <name evidence="2" type="ORF">A3B87_02160</name>
</gene>
<keyword evidence="1" id="KW-0812">Transmembrane</keyword>
<reference evidence="2 3" key="1">
    <citation type="journal article" date="2016" name="Nat. Commun.">
        <title>Thousands of microbial genomes shed light on interconnected biogeochemical processes in an aquifer system.</title>
        <authorList>
            <person name="Anantharaman K."/>
            <person name="Brown C.T."/>
            <person name="Hug L.A."/>
            <person name="Sharon I."/>
            <person name="Castelle C.J."/>
            <person name="Probst A.J."/>
            <person name="Thomas B.C."/>
            <person name="Singh A."/>
            <person name="Wilkins M.J."/>
            <person name="Karaoz U."/>
            <person name="Brodie E.L."/>
            <person name="Williams K.H."/>
            <person name="Hubbard S.S."/>
            <person name="Banfield J.F."/>
        </authorList>
    </citation>
    <scope>NUCLEOTIDE SEQUENCE [LARGE SCALE GENOMIC DNA]</scope>
</reference>
<name>A0A1F6FMF9_9BACT</name>
<dbReference type="AlphaFoldDB" id="A0A1F6FMF9"/>
<feature type="transmembrane region" description="Helical" evidence="1">
    <location>
        <begin position="6"/>
        <end position="26"/>
    </location>
</feature>
<dbReference type="Proteomes" id="UP000179136">
    <property type="component" value="Unassembled WGS sequence"/>
</dbReference>
<evidence type="ECO:0000313" key="3">
    <source>
        <dbReference type="Proteomes" id="UP000179136"/>
    </source>
</evidence>
<sequence length="478" mass="55405">MNKGKILFLLITIVAMIFLLAVVFWYKEYEKKSRNLSDYVPDSALAYTEINLANNGLNDYLDKNKKAKDYLERFILENELAVNIWRGDVEIDKMGLVILPGKDGQLEKVWLIHGRDNVRQLEATELVDYFYAVLDNQTAALTKSRKAFQEINSFKPFKGMGRLNFQKDNFLINGFIKSDLWASKWQEIADLILANKQFELKRNEDVIWQMAVVAGGIEFSVKLPIKLELKNNLSQPDNQMVFLDNTLEIQQIELSIIIDILKESLGNETNIDWNLFEQYVNEKYNINLNELYTFFKQPVSVILKPKRLLLSINELFIFENYDWVIISQGKQEEKLNMVINNFESLIQNYLAFKYPQMKTKVLPDGSAGMELVADVEKFNWQDKSDDNFLKKSISYQDGELAYAFMKDRFIFGNSLGLIELVIKAGQKKEESNTNPYEVRFDTAIIDNDFLNLGKILWLDSEIKSDGVVIRGRLENGSN</sequence>